<keyword evidence="5" id="KW-0175">Coiled coil</keyword>
<feature type="region of interest" description="Disordered" evidence="6">
    <location>
        <begin position="540"/>
        <end position="567"/>
    </location>
</feature>
<feature type="coiled-coil region" evidence="5">
    <location>
        <begin position="281"/>
        <end position="308"/>
    </location>
</feature>
<feature type="region of interest" description="Disordered" evidence="6">
    <location>
        <begin position="477"/>
        <end position="527"/>
    </location>
</feature>
<organism evidence="8">
    <name type="scientific">Phylloscopus schwarzi parvoviridae sp</name>
    <dbReference type="NCBI Taxonomy" id="2794533"/>
    <lineage>
        <taxon>Viruses</taxon>
        <taxon>Monodnaviria</taxon>
        <taxon>Shotokuvirae</taxon>
        <taxon>Cossaviricota</taxon>
        <taxon>Quintoviricetes</taxon>
        <taxon>Piccovirales</taxon>
        <taxon>Parvoviridae</taxon>
    </lineage>
</organism>
<evidence type="ECO:0000256" key="3">
    <source>
        <dbReference type="ARBA" id="ARBA00022561"/>
    </source>
</evidence>
<dbReference type="SUPFAM" id="SSF88645">
    <property type="entry name" value="ssDNA viruses"/>
    <property type="match status" value="1"/>
</dbReference>
<dbReference type="Pfam" id="PF08398">
    <property type="entry name" value="Phospholip_A2_4"/>
    <property type="match status" value="1"/>
</dbReference>
<reference evidence="8" key="1">
    <citation type="submission" date="2020-09" db="EMBL/GenBank/DDBJ databases">
        <title>Parvovirus dark matter in the feces of wild birds.</title>
        <authorList>
            <person name="Dai Z."/>
            <person name="Yang S."/>
            <person name="Zhang W."/>
        </authorList>
    </citation>
    <scope>NUCLEOTIDE SEQUENCE</scope>
    <source>
        <strain evidence="8">Wwb174par015</strain>
    </source>
</reference>
<evidence type="ECO:0000256" key="5">
    <source>
        <dbReference type="SAM" id="Coils"/>
    </source>
</evidence>
<feature type="domain" description="Phospholipase A2-like" evidence="7">
    <location>
        <begin position="176"/>
        <end position="250"/>
    </location>
</feature>
<evidence type="ECO:0000256" key="4">
    <source>
        <dbReference type="ARBA" id="ARBA00022844"/>
    </source>
</evidence>
<dbReference type="InterPro" id="IPR016184">
    <property type="entry name" value="Capsid/spike_ssDNA_virus"/>
</dbReference>
<dbReference type="EMBL" id="MW046605">
    <property type="protein sequence ID" value="QTE04074.1"/>
    <property type="molecule type" value="Genomic_DNA"/>
</dbReference>
<dbReference type="GO" id="GO:0039615">
    <property type="term" value="C:T=1 icosahedral viral capsid"/>
    <property type="evidence" value="ECO:0007669"/>
    <property type="project" value="UniProtKB-KW"/>
</dbReference>
<sequence length="1121" mass="128046">MGKWDFSALSRIWNAAKRVKVKVTNTKNKIHDWLKTRPEYNSAMEIKDIYKAIKDRRFKQKIQMSQSMDKFLSKKRHNPKFMVEWREDFAIDREWIEDYYNLSVHDFLPRYGMNNYITQSEFFKKNRHLKINEYIKALEEEEKKDNNFILYEAFKDKKEVPYSRYTGKHFLPSEKKDLTLPGHNYIGPGNNLEGHPVVNEVDLIAKNHDYAYSEAKTQEDITRSDIIAVEKFKETNTLAGDLGAQILGAKAFTEQAFGNMYGLKPEFDYEKMYEGNIHTQIKQIKLLMESEEQDYIDYENMYNSYLREQEEKHLIDKESANTLWDEELQNKAQYDENELVYRCTRTGLKCVQMFGKGKKGTTLNKPQWEYAVSQAAHNKFRHLLNRPGNSDNREYYNAVQKYIIYRHKELQKEIGKEAYDKEFLPERKYVNLNNLTEKSIGAYSRSEEDQKLLKDQLDFINNNADEIFAAHEDPDLLEIGSKRPGQSHPDEPASKVLAEDTDSEEEDEIPDSQIPSENIPDSQEMASQEVPAVPMDTQESGIAATQSAPRAASTIGSGGGSGSTSVATHSIMQNRGGASPSLFHWENEFILQTWGNATFQNRQPGTNKNYEMTYSLAGLPTNMLSFYLPYTAYTEMINQGFGDCKILEVGWKVEPIGPTVAFNTNEQTTSVAAPSHILYGYHSDNINGKFPYDFVTITREQNSMVLSGVARADSAAIWASRLWGYTRDTGGNDVTEEVRSAANFGKVYAPHYLRIHHPPLFELTNTFTGTTVANSTNQVRQNMIVGRYPLSSVIPTYTMKQFETQKSVLIQGSHKPRNPINFSNNQISYMNLIHETAQGFIRAIAPFGVGRQNFDNTSVEQENGGVVTAPGHYTQLADALAMYVQGWKSIFRATQDIPTDDGQRLNQPFREYINSTIEGLYINRGFDSAKSGEVITPAQPVFGIHPVNGNTPQQASLPINVSYDYKISTYIKAIRTFSRNGFNAVPYQFTKNAVGLVQSLNTLEGVLDYGHTQLTKDPLWLIQNTYAPPTGESTSWAWNFVNRPNRRNAGRMMMNGDIPTQPKIILPRVTRSMARKSNEITEIESIDQEQEFGPSRVWRKTIQKPNEKPNEKSNVKKVKIN</sequence>
<accession>A0A8A4XE71</accession>
<dbReference type="GO" id="GO:0005198">
    <property type="term" value="F:structural molecule activity"/>
    <property type="evidence" value="ECO:0007669"/>
    <property type="project" value="InterPro"/>
</dbReference>
<evidence type="ECO:0000259" key="7">
    <source>
        <dbReference type="Pfam" id="PF08398"/>
    </source>
</evidence>
<feature type="region of interest" description="Disordered" evidence="6">
    <location>
        <begin position="1086"/>
        <end position="1121"/>
    </location>
</feature>
<protein>
    <submittedName>
        <fullName evidence="8">VP1</fullName>
    </submittedName>
</protein>
<dbReference type="InterPro" id="IPR013607">
    <property type="entry name" value="Phospholipase_A2-like"/>
</dbReference>
<evidence type="ECO:0000313" key="8">
    <source>
        <dbReference type="EMBL" id="QTE04074.1"/>
    </source>
</evidence>
<name>A0A8A4XE71_9VIRU</name>
<proteinExistence type="predicted"/>
<feature type="compositionally biased region" description="Acidic residues" evidence="6">
    <location>
        <begin position="499"/>
        <end position="510"/>
    </location>
</feature>
<feature type="compositionally biased region" description="Basic and acidic residues" evidence="6">
    <location>
        <begin position="1105"/>
        <end position="1114"/>
    </location>
</feature>
<evidence type="ECO:0000256" key="1">
    <source>
        <dbReference type="ARBA" id="ARBA00004328"/>
    </source>
</evidence>
<evidence type="ECO:0000256" key="6">
    <source>
        <dbReference type="SAM" id="MobiDB-lite"/>
    </source>
</evidence>
<evidence type="ECO:0000256" key="2">
    <source>
        <dbReference type="ARBA" id="ARBA00022431"/>
    </source>
</evidence>
<keyword evidence="4" id="KW-0946">Virion</keyword>
<comment type="subcellular location">
    <subcellularLocation>
        <location evidence="1">Virion</location>
    </subcellularLocation>
</comment>
<keyword evidence="3" id="KW-0167">Capsid protein</keyword>
<keyword evidence="2" id="KW-1140">T=1 icosahedral capsid protein</keyword>
<feature type="compositionally biased region" description="Polar residues" evidence="6">
    <location>
        <begin position="513"/>
        <end position="526"/>
    </location>
</feature>